<gene>
    <name evidence="2" type="ORF">ACEZDG_37720</name>
</gene>
<dbReference type="PANTHER" id="PTHR43677:SF4">
    <property type="entry name" value="QUINONE OXIDOREDUCTASE-LIKE PROTEIN 2"/>
    <property type="match status" value="1"/>
</dbReference>
<dbReference type="InterPro" id="IPR020843">
    <property type="entry name" value="ER"/>
</dbReference>
<dbReference type="PANTHER" id="PTHR43677">
    <property type="entry name" value="SHORT-CHAIN DEHYDROGENASE/REDUCTASE"/>
    <property type="match status" value="1"/>
</dbReference>
<accession>A0ABV6VMN6</accession>
<dbReference type="Proteomes" id="UP001592582">
    <property type="component" value="Unassembled WGS sequence"/>
</dbReference>
<dbReference type="GO" id="GO:0016491">
    <property type="term" value="F:oxidoreductase activity"/>
    <property type="evidence" value="ECO:0007669"/>
    <property type="project" value="UniProtKB-KW"/>
</dbReference>
<reference evidence="2 3" key="1">
    <citation type="submission" date="2024-09" db="EMBL/GenBank/DDBJ databases">
        <authorList>
            <person name="Lee S.D."/>
        </authorList>
    </citation>
    <scope>NUCLEOTIDE SEQUENCE [LARGE SCALE GENOMIC DNA]</scope>
    <source>
        <strain evidence="2 3">N1-1</strain>
    </source>
</reference>
<keyword evidence="2" id="KW-0560">Oxidoreductase</keyword>
<sequence>MKAWQVTTHGEPASVLRLVDIPTPRPAPGQIRVAVRAAALNFPDVLLCRGTYQIRPELPFTPGVELCGVVDELGEGVTGLAVGDRVIGNPALPHGSLAEFALAEAADVLPAPEALDDAQASALHIAYQTGWFGLHRRARLQAGETLLVHAAAGGVGSAAVQLGKAAGARVVAVVGGAAKAEVARQLGADIVIDRTTDTDIVRAVKEATGGRGADVVFDPVGGDAYAASAKCVAFEGRILVVGFAGGTVPAPALNHALVKNYSIVGLHWGLYKQYAPAEIAVAHAELGKLATSGAIAPLVGGRFSLDQAAEGLTRLGAGDSVGRLVVLLP</sequence>
<evidence type="ECO:0000313" key="3">
    <source>
        <dbReference type="Proteomes" id="UP001592582"/>
    </source>
</evidence>
<dbReference type="InterPro" id="IPR011032">
    <property type="entry name" value="GroES-like_sf"/>
</dbReference>
<dbReference type="InterPro" id="IPR013149">
    <property type="entry name" value="ADH-like_C"/>
</dbReference>
<dbReference type="SUPFAM" id="SSF50129">
    <property type="entry name" value="GroES-like"/>
    <property type="match status" value="1"/>
</dbReference>
<dbReference type="InterPro" id="IPR036291">
    <property type="entry name" value="NAD(P)-bd_dom_sf"/>
</dbReference>
<protein>
    <submittedName>
        <fullName evidence="2">NADPH:quinone oxidoreductase family protein</fullName>
        <ecNumber evidence="2">1.-.-.-</ecNumber>
    </submittedName>
</protein>
<dbReference type="InterPro" id="IPR002364">
    <property type="entry name" value="Quin_OxRdtase/zeta-crystal_CS"/>
</dbReference>
<dbReference type="Gene3D" id="3.90.180.10">
    <property type="entry name" value="Medium-chain alcohol dehydrogenases, catalytic domain"/>
    <property type="match status" value="1"/>
</dbReference>
<dbReference type="Pfam" id="PF08240">
    <property type="entry name" value="ADH_N"/>
    <property type="match status" value="1"/>
</dbReference>
<dbReference type="InterPro" id="IPR051397">
    <property type="entry name" value="Zn-ADH-like_protein"/>
</dbReference>
<dbReference type="EC" id="1.-.-.-" evidence="2"/>
<keyword evidence="3" id="KW-1185">Reference proteome</keyword>
<evidence type="ECO:0000313" key="2">
    <source>
        <dbReference type="EMBL" id="MFC1415009.1"/>
    </source>
</evidence>
<dbReference type="CDD" id="cd08241">
    <property type="entry name" value="QOR1"/>
    <property type="match status" value="1"/>
</dbReference>
<dbReference type="RefSeq" id="WP_380519468.1">
    <property type="nucleotide sequence ID" value="NZ_JBHEZX010000034.1"/>
</dbReference>
<dbReference type="PROSITE" id="PS01162">
    <property type="entry name" value="QOR_ZETA_CRYSTAL"/>
    <property type="match status" value="1"/>
</dbReference>
<organism evidence="2 3">
    <name type="scientific">Streptacidiphilus alkalitolerans</name>
    <dbReference type="NCBI Taxonomy" id="3342712"/>
    <lineage>
        <taxon>Bacteria</taxon>
        <taxon>Bacillati</taxon>
        <taxon>Actinomycetota</taxon>
        <taxon>Actinomycetes</taxon>
        <taxon>Kitasatosporales</taxon>
        <taxon>Streptomycetaceae</taxon>
        <taxon>Streptacidiphilus</taxon>
    </lineage>
</organism>
<comment type="caution">
    <text evidence="2">The sequence shown here is derived from an EMBL/GenBank/DDBJ whole genome shotgun (WGS) entry which is preliminary data.</text>
</comment>
<dbReference type="InterPro" id="IPR013154">
    <property type="entry name" value="ADH-like_N"/>
</dbReference>
<dbReference type="EMBL" id="JBHEZX010000034">
    <property type="protein sequence ID" value="MFC1415009.1"/>
    <property type="molecule type" value="Genomic_DNA"/>
</dbReference>
<evidence type="ECO:0000259" key="1">
    <source>
        <dbReference type="SMART" id="SM00829"/>
    </source>
</evidence>
<dbReference type="SMART" id="SM00829">
    <property type="entry name" value="PKS_ER"/>
    <property type="match status" value="1"/>
</dbReference>
<proteinExistence type="predicted"/>
<feature type="domain" description="Enoyl reductase (ER)" evidence="1">
    <location>
        <begin position="13"/>
        <end position="326"/>
    </location>
</feature>
<name>A0ABV6VMN6_9ACTN</name>
<dbReference type="SUPFAM" id="SSF51735">
    <property type="entry name" value="NAD(P)-binding Rossmann-fold domains"/>
    <property type="match status" value="1"/>
</dbReference>
<dbReference type="Gene3D" id="3.40.50.720">
    <property type="entry name" value="NAD(P)-binding Rossmann-like Domain"/>
    <property type="match status" value="1"/>
</dbReference>
<dbReference type="Pfam" id="PF00107">
    <property type="entry name" value="ADH_zinc_N"/>
    <property type="match status" value="1"/>
</dbReference>